<dbReference type="EMBL" id="WTXG01000003">
    <property type="protein sequence ID" value="KAI0306263.1"/>
    <property type="molecule type" value="Genomic_DNA"/>
</dbReference>
<proteinExistence type="predicted"/>
<gene>
    <name evidence="2" type="ORF">B0F90DRAFT_1814196</name>
</gene>
<feature type="domain" description="SET" evidence="1">
    <location>
        <begin position="124"/>
        <end position="286"/>
    </location>
</feature>
<accession>A0AAD4MAY0</accession>
<dbReference type="CDD" id="cd20071">
    <property type="entry name" value="SET_SMYD"/>
    <property type="match status" value="1"/>
</dbReference>
<dbReference type="InterPro" id="IPR046341">
    <property type="entry name" value="SET_dom_sf"/>
</dbReference>
<dbReference type="PROSITE" id="PS50280">
    <property type="entry name" value="SET"/>
    <property type="match status" value="1"/>
</dbReference>
<dbReference type="PANTHER" id="PTHR47332:SF4">
    <property type="entry name" value="SET DOMAIN-CONTAINING PROTEIN 5"/>
    <property type="match status" value="1"/>
</dbReference>
<dbReference type="Gene3D" id="2.170.270.10">
    <property type="entry name" value="SET domain"/>
    <property type="match status" value="1"/>
</dbReference>
<dbReference type="PANTHER" id="PTHR47332">
    <property type="entry name" value="SET DOMAIN-CONTAINING PROTEIN 5"/>
    <property type="match status" value="1"/>
</dbReference>
<sequence>MTSATSGQNHQSSTMAEKLLDIGMPRFPIFEQWRLAGLSPPEVDLPPGGLPIPEVPPNVSAVKINNESAAAAWLTTHIRKPGDVVLALIPAWAGEGATTCVLPKLVGYNWPETDYPRIDKSETSCLRVTDVRGKGKGCVAARAVPRGELVARERALYIVPRTFLDTQQIARTAMAMMTPNQRTAILALYNCKSTDPDDVKGIIGTNGILIPGMPNHDVVYVASSKLSRASTTGIDFPFVPTIPNNSTPFTSCCPNATFRWDNASFSGEIRALRPIPEGEEVTIAYFQEIMAATARRPERQKYLDEYNFKCACAICGRSSKERSRSDEDRPTIWMSVHDIGKFYREIVHDWITRGGNDHTRLLNYLHAVEEALDREMIFSPICWIYLARVIVMARCALREARPARKWAQRAAQHTRALTGSDGGWDAIAGEPEKCGWWGMWNKPRLRGIWV</sequence>
<dbReference type="Pfam" id="PF00856">
    <property type="entry name" value="SET"/>
    <property type="match status" value="1"/>
</dbReference>
<comment type="caution">
    <text evidence="2">The sequence shown here is derived from an EMBL/GenBank/DDBJ whole genome shotgun (WGS) entry which is preliminary data.</text>
</comment>
<organism evidence="2 3">
    <name type="scientific">Multifurca ochricompacta</name>
    <dbReference type="NCBI Taxonomy" id="376703"/>
    <lineage>
        <taxon>Eukaryota</taxon>
        <taxon>Fungi</taxon>
        <taxon>Dikarya</taxon>
        <taxon>Basidiomycota</taxon>
        <taxon>Agaricomycotina</taxon>
        <taxon>Agaricomycetes</taxon>
        <taxon>Russulales</taxon>
        <taxon>Russulaceae</taxon>
        <taxon>Multifurca</taxon>
    </lineage>
</organism>
<reference evidence="2" key="1">
    <citation type="journal article" date="2022" name="New Phytol.">
        <title>Evolutionary transition to the ectomycorrhizal habit in the genomes of a hyperdiverse lineage of mushroom-forming fungi.</title>
        <authorList>
            <person name="Looney B."/>
            <person name="Miyauchi S."/>
            <person name="Morin E."/>
            <person name="Drula E."/>
            <person name="Courty P.E."/>
            <person name="Kohler A."/>
            <person name="Kuo A."/>
            <person name="LaButti K."/>
            <person name="Pangilinan J."/>
            <person name="Lipzen A."/>
            <person name="Riley R."/>
            <person name="Andreopoulos W."/>
            <person name="He G."/>
            <person name="Johnson J."/>
            <person name="Nolan M."/>
            <person name="Tritt A."/>
            <person name="Barry K.W."/>
            <person name="Grigoriev I.V."/>
            <person name="Nagy L.G."/>
            <person name="Hibbett D."/>
            <person name="Henrissat B."/>
            <person name="Matheny P.B."/>
            <person name="Labbe J."/>
            <person name="Martin F.M."/>
        </authorList>
    </citation>
    <scope>NUCLEOTIDE SEQUENCE</scope>
    <source>
        <strain evidence="2">BPL690</strain>
    </source>
</reference>
<dbReference type="Proteomes" id="UP001203297">
    <property type="component" value="Unassembled WGS sequence"/>
</dbReference>
<dbReference type="InterPro" id="IPR053185">
    <property type="entry name" value="SET_domain_protein"/>
</dbReference>
<keyword evidence="3" id="KW-1185">Reference proteome</keyword>
<protein>
    <recommendedName>
        <fullName evidence="1">SET domain-containing protein</fullName>
    </recommendedName>
</protein>
<evidence type="ECO:0000313" key="3">
    <source>
        <dbReference type="Proteomes" id="UP001203297"/>
    </source>
</evidence>
<dbReference type="AlphaFoldDB" id="A0AAD4MAY0"/>
<evidence type="ECO:0000259" key="1">
    <source>
        <dbReference type="PROSITE" id="PS50280"/>
    </source>
</evidence>
<evidence type="ECO:0000313" key="2">
    <source>
        <dbReference type="EMBL" id="KAI0306263.1"/>
    </source>
</evidence>
<name>A0AAD4MAY0_9AGAM</name>
<dbReference type="SUPFAM" id="SSF82199">
    <property type="entry name" value="SET domain"/>
    <property type="match status" value="1"/>
</dbReference>
<dbReference type="InterPro" id="IPR001214">
    <property type="entry name" value="SET_dom"/>
</dbReference>